<dbReference type="PANTHER" id="PTHR34109">
    <property type="entry name" value="BNAUNNG04460D PROTEIN-RELATED"/>
    <property type="match status" value="1"/>
</dbReference>
<evidence type="ECO:0000313" key="3">
    <source>
        <dbReference type="Proteomes" id="UP000611640"/>
    </source>
</evidence>
<dbReference type="SUPFAM" id="SSF54593">
    <property type="entry name" value="Glyoxalase/Bleomycin resistance protein/Dihydroxybiphenyl dioxygenase"/>
    <property type="match status" value="1"/>
</dbReference>
<dbReference type="InterPro" id="IPR004360">
    <property type="entry name" value="Glyas_Fos-R_dOase_dom"/>
</dbReference>
<dbReference type="AlphaFoldDB" id="A0A7R7HYM3"/>
<keyword evidence="3" id="KW-1185">Reference proteome</keyword>
<gene>
    <name evidence="2" type="ORF">Athai_36910</name>
</gene>
<dbReference type="InterPro" id="IPR037523">
    <property type="entry name" value="VOC_core"/>
</dbReference>
<organism evidence="2 3">
    <name type="scientific">Actinocatenispora thailandica</name>
    <dbReference type="NCBI Taxonomy" id="227318"/>
    <lineage>
        <taxon>Bacteria</taxon>
        <taxon>Bacillati</taxon>
        <taxon>Actinomycetota</taxon>
        <taxon>Actinomycetes</taxon>
        <taxon>Micromonosporales</taxon>
        <taxon>Micromonosporaceae</taxon>
        <taxon>Actinocatenispora</taxon>
    </lineage>
</organism>
<protein>
    <recommendedName>
        <fullName evidence="1">VOC domain-containing protein</fullName>
    </recommendedName>
</protein>
<proteinExistence type="predicted"/>
<dbReference type="EMBL" id="AP023355">
    <property type="protein sequence ID" value="BCJ36188.1"/>
    <property type="molecule type" value="Genomic_DNA"/>
</dbReference>
<dbReference type="Proteomes" id="UP000611640">
    <property type="component" value="Chromosome"/>
</dbReference>
<dbReference type="KEGG" id="atl:Athai_36910"/>
<reference evidence="2 3" key="1">
    <citation type="submission" date="2020-08" db="EMBL/GenBank/DDBJ databases">
        <title>Whole genome shotgun sequence of Actinocatenispora thailandica NBRC 105041.</title>
        <authorList>
            <person name="Komaki H."/>
            <person name="Tamura T."/>
        </authorList>
    </citation>
    <scope>NUCLEOTIDE SEQUENCE [LARGE SCALE GENOMIC DNA]</scope>
    <source>
        <strain evidence="2 3">NBRC 105041</strain>
    </source>
</reference>
<dbReference type="Gene3D" id="3.30.720.120">
    <property type="match status" value="1"/>
</dbReference>
<sequence>MTDLMPTFRYVDAPAAIDWLCDAFGFERVTVLPGPDGAIAHAELRHGDAVIAINSAPAGFATTDTADFRFVPCSVYLRVSDVDEHCATASAAGAGITMPPTDMPYGSREYSARDPEGHHWHFGSYVPGTA</sequence>
<evidence type="ECO:0000313" key="2">
    <source>
        <dbReference type="EMBL" id="BCJ36188.1"/>
    </source>
</evidence>
<dbReference type="RefSeq" id="WP_203962593.1">
    <property type="nucleotide sequence ID" value="NZ_AP023355.1"/>
</dbReference>
<accession>A0A7R7HYM3</accession>
<evidence type="ECO:0000259" key="1">
    <source>
        <dbReference type="PROSITE" id="PS51819"/>
    </source>
</evidence>
<feature type="domain" description="VOC" evidence="1">
    <location>
        <begin position="1"/>
        <end position="125"/>
    </location>
</feature>
<name>A0A7R7HYM3_9ACTN</name>
<dbReference type="Pfam" id="PF00903">
    <property type="entry name" value="Glyoxalase"/>
    <property type="match status" value="1"/>
</dbReference>
<dbReference type="Gene3D" id="3.30.720.110">
    <property type="match status" value="1"/>
</dbReference>
<dbReference type="InterPro" id="IPR029068">
    <property type="entry name" value="Glyas_Bleomycin-R_OHBP_Dase"/>
</dbReference>
<dbReference type="PANTHER" id="PTHR34109:SF1">
    <property type="entry name" value="VOC DOMAIN-CONTAINING PROTEIN"/>
    <property type="match status" value="1"/>
</dbReference>
<dbReference type="PROSITE" id="PS51819">
    <property type="entry name" value="VOC"/>
    <property type="match status" value="1"/>
</dbReference>